<evidence type="ECO:0000313" key="1">
    <source>
        <dbReference type="EMBL" id="KAL3309836.1"/>
    </source>
</evidence>
<reference evidence="1 2" key="1">
    <citation type="submission" date="2024-11" db="EMBL/GenBank/DDBJ databases">
        <title>Adaptive evolution of stress response genes in parasites aligns with host niche diversity.</title>
        <authorList>
            <person name="Hahn C."/>
            <person name="Resl P."/>
        </authorList>
    </citation>
    <scope>NUCLEOTIDE SEQUENCE [LARGE SCALE GENOMIC DNA]</scope>
    <source>
        <strain evidence="1">EGGRZ-B1_66</strain>
        <tissue evidence="1">Body</tissue>
    </source>
</reference>
<gene>
    <name evidence="1" type="ORF">Ciccas_011610</name>
</gene>
<dbReference type="EMBL" id="JBJKFK010003500">
    <property type="protein sequence ID" value="KAL3309836.1"/>
    <property type="molecule type" value="Genomic_DNA"/>
</dbReference>
<proteinExistence type="predicted"/>
<evidence type="ECO:0000313" key="2">
    <source>
        <dbReference type="Proteomes" id="UP001626550"/>
    </source>
</evidence>
<name>A0ABD2PTP9_9PLAT</name>
<sequence>MVNLDLFLPNPRSDPLQGRYDEGTLMDHYRCVEQKTREECKGYRNMNLIFQNMVNSQRLERAVNYLCNEHNLRSESCIAHYNGSK</sequence>
<dbReference type="Proteomes" id="UP001626550">
    <property type="component" value="Unassembled WGS sequence"/>
</dbReference>
<keyword evidence="2" id="KW-1185">Reference proteome</keyword>
<dbReference type="AlphaFoldDB" id="A0ABD2PTP9"/>
<accession>A0ABD2PTP9</accession>
<evidence type="ECO:0008006" key="3">
    <source>
        <dbReference type="Google" id="ProtNLM"/>
    </source>
</evidence>
<organism evidence="1 2">
    <name type="scientific">Cichlidogyrus casuarinus</name>
    <dbReference type="NCBI Taxonomy" id="1844966"/>
    <lineage>
        <taxon>Eukaryota</taxon>
        <taxon>Metazoa</taxon>
        <taxon>Spiralia</taxon>
        <taxon>Lophotrochozoa</taxon>
        <taxon>Platyhelminthes</taxon>
        <taxon>Monogenea</taxon>
        <taxon>Monopisthocotylea</taxon>
        <taxon>Dactylogyridea</taxon>
        <taxon>Ancyrocephalidae</taxon>
        <taxon>Cichlidogyrus</taxon>
    </lineage>
</organism>
<comment type="caution">
    <text evidence="1">The sequence shown here is derived from an EMBL/GenBank/DDBJ whole genome shotgun (WGS) entry which is preliminary data.</text>
</comment>
<protein>
    <recommendedName>
        <fullName evidence="3">COX assembly mitochondrial protein</fullName>
    </recommendedName>
</protein>